<comment type="caution">
    <text evidence="1">The sequence shown here is derived from an EMBL/GenBank/DDBJ whole genome shotgun (WGS) entry which is preliminary data.</text>
</comment>
<sequence>MRFFRRPKTVSVPDRYGLGGGDAIELVARPDVVRLFDGVRAGERTRMVVGYLNHPDPAVRLAAVQQGPEPGTATVAEVEELVDRLADLDAAVRAAAGAALWDLQADTDCERTVLVLRDEIRGHTMSFGAPSTESLRLGREPAEQALQTLLASAPDEEAHTRLRALIDEHVLLPDSVEADSTLRLEFIEKVQRRSGDGQVATYEAYRATDRAQALAYLKAHPVTEEFYYLEVETPAGTFGRDVNGIYDI</sequence>
<gene>
    <name evidence="1" type="ORF">HDA39_000566</name>
</gene>
<protein>
    <submittedName>
        <fullName evidence="1">Uncharacterized protein</fullName>
    </submittedName>
</protein>
<dbReference type="AlphaFoldDB" id="A0A7W9J2G7"/>
<reference evidence="1 2" key="1">
    <citation type="submission" date="2020-08" db="EMBL/GenBank/DDBJ databases">
        <title>Sequencing the genomes of 1000 actinobacteria strains.</title>
        <authorList>
            <person name="Klenk H.-P."/>
        </authorList>
    </citation>
    <scope>NUCLEOTIDE SEQUENCE [LARGE SCALE GENOMIC DNA]</scope>
    <source>
        <strain evidence="1 2">DSM 28967</strain>
    </source>
</reference>
<dbReference type="Proteomes" id="UP000549971">
    <property type="component" value="Unassembled WGS sequence"/>
</dbReference>
<name>A0A7W9J2G7_9ACTN</name>
<proteinExistence type="predicted"/>
<dbReference type="EMBL" id="JACHMY010000001">
    <property type="protein sequence ID" value="MBB5833832.1"/>
    <property type="molecule type" value="Genomic_DNA"/>
</dbReference>
<dbReference type="RefSeq" id="WP_184793675.1">
    <property type="nucleotide sequence ID" value="NZ_JACHMY010000001.1"/>
</dbReference>
<keyword evidence="2" id="KW-1185">Reference proteome</keyword>
<organism evidence="1 2">
    <name type="scientific">Kribbella italica</name>
    <dbReference type="NCBI Taxonomy" id="1540520"/>
    <lineage>
        <taxon>Bacteria</taxon>
        <taxon>Bacillati</taxon>
        <taxon>Actinomycetota</taxon>
        <taxon>Actinomycetes</taxon>
        <taxon>Propionibacteriales</taxon>
        <taxon>Kribbellaceae</taxon>
        <taxon>Kribbella</taxon>
    </lineage>
</organism>
<evidence type="ECO:0000313" key="2">
    <source>
        <dbReference type="Proteomes" id="UP000549971"/>
    </source>
</evidence>
<accession>A0A7W9J2G7</accession>
<evidence type="ECO:0000313" key="1">
    <source>
        <dbReference type="EMBL" id="MBB5833832.1"/>
    </source>
</evidence>